<gene>
    <name evidence="3" type="ORF">AFUS01_LOCUS11846</name>
</gene>
<dbReference type="Proteomes" id="UP000708208">
    <property type="component" value="Unassembled WGS sequence"/>
</dbReference>
<dbReference type="OrthoDB" id="189220at2759"/>
<comment type="caution">
    <text evidence="3">The sequence shown here is derived from an EMBL/GenBank/DDBJ whole genome shotgun (WGS) entry which is preliminary data.</text>
</comment>
<evidence type="ECO:0000313" key="3">
    <source>
        <dbReference type="EMBL" id="CAG7722727.1"/>
    </source>
</evidence>
<dbReference type="AlphaFoldDB" id="A0A8J2JP11"/>
<proteinExistence type="predicted"/>
<keyword evidence="2" id="KW-0732">Signal</keyword>
<name>A0A8J2JP11_9HEXA</name>
<accession>A0A8J2JP11</accession>
<evidence type="ECO:0000313" key="4">
    <source>
        <dbReference type="Proteomes" id="UP000708208"/>
    </source>
</evidence>
<reference evidence="3" key="1">
    <citation type="submission" date="2021-06" db="EMBL/GenBank/DDBJ databases">
        <authorList>
            <person name="Hodson N. C."/>
            <person name="Mongue J. A."/>
            <person name="Jaron S. K."/>
        </authorList>
    </citation>
    <scope>NUCLEOTIDE SEQUENCE</scope>
</reference>
<sequence length="160" mass="17692">MCDHLLSLLSSLLFAHLPAGSILRRQSLAKLHSLTIEAPITKVINIIAAAQQNCPLYVAQALERVLEILRTTELYSPQFFDGNKVRSDDPLTTDLLGALLSQGPKPVPSGRRSSNENASRLAPRPSLPDIAEAPTNLQRLLETESKWDFDILLLEEITEK</sequence>
<feature type="region of interest" description="Disordered" evidence="1">
    <location>
        <begin position="103"/>
        <end position="130"/>
    </location>
</feature>
<keyword evidence="4" id="KW-1185">Reference proteome</keyword>
<feature type="signal peptide" evidence="2">
    <location>
        <begin position="1"/>
        <end position="19"/>
    </location>
</feature>
<organism evidence="3 4">
    <name type="scientific">Allacma fusca</name>
    <dbReference type="NCBI Taxonomy" id="39272"/>
    <lineage>
        <taxon>Eukaryota</taxon>
        <taxon>Metazoa</taxon>
        <taxon>Ecdysozoa</taxon>
        <taxon>Arthropoda</taxon>
        <taxon>Hexapoda</taxon>
        <taxon>Collembola</taxon>
        <taxon>Symphypleona</taxon>
        <taxon>Sminthuridae</taxon>
        <taxon>Allacma</taxon>
    </lineage>
</organism>
<feature type="non-terminal residue" evidence="3">
    <location>
        <position position="1"/>
    </location>
</feature>
<evidence type="ECO:0000256" key="2">
    <source>
        <dbReference type="SAM" id="SignalP"/>
    </source>
</evidence>
<dbReference type="EMBL" id="CAJVCH010092097">
    <property type="protein sequence ID" value="CAG7722727.1"/>
    <property type="molecule type" value="Genomic_DNA"/>
</dbReference>
<evidence type="ECO:0000256" key="1">
    <source>
        <dbReference type="SAM" id="MobiDB-lite"/>
    </source>
</evidence>
<feature type="chain" id="PRO_5035280986" evidence="2">
    <location>
        <begin position="20"/>
        <end position="160"/>
    </location>
</feature>
<protein>
    <submittedName>
        <fullName evidence="3">Uncharacterized protein</fullName>
    </submittedName>
</protein>